<organism evidence="3 4">
    <name type="scientific">Shewanella algicola</name>
    <dbReference type="NCBI Taxonomy" id="640633"/>
    <lineage>
        <taxon>Bacteria</taxon>
        <taxon>Pseudomonadati</taxon>
        <taxon>Pseudomonadota</taxon>
        <taxon>Gammaproteobacteria</taxon>
        <taxon>Alteromonadales</taxon>
        <taxon>Shewanellaceae</taxon>
        <taxon>Shewanella</taxon>
    </lineage>
</organism>
<feature type="domain" description="Ig-like" evidence="2">
    <location>
        <begin position="810"/>
        <end position="898"/>
    </location>
</feature>
<dbReference type="GO" id="GO:0015074">
    <property type="term" value="P:DNA integration"/>
    <property type="evidence" value="ECO:0007669"/>
    <property type="project" value="InterPro"/>
</dbReference>
<name>A0A9X1Z5A4_9GAMM</name>
<reference evidence="3" key="1">
    <citation type="submission" date="2022-01" db="EMBL/GenBank/DDBJ databases">
        <title>Whole genome-based taxonomy of the Shewanellaceae.</title>
        <authorList>
            <person name="Martin-Rodriguez A.J."/>
        </authorList>
    </citation>
    <scope>NUCLEOTIDE SEQUENCE</scope>
    <source>
        <strain evidence="3">DSM 23803</strain>
    </source>
</reference>
<keyword evidence="1" id="KW-0233">DNA recombination</keyword>
<protein>
    <recommendedName>
        <fullName evidence="2">Ig-like domain-containing protein</fullName>
    </recommendedName>
</protein>
<evidence type="ECO:0000313" key="4">
    <source>
        <dbReference type="Proteomes" id="UP001139408"/>
    </source>
</evidence>
<keyword evidence="4" id="KW-1185">Reference proteome</keyword>
<comment type="caution">
    <text evidence="3">The sequence shown here is derived from an EMBL/GenBank/DDBJ whole genome shotgun (WGS) entry which is preliminary data.</text>
</comment>
<sequence length="936" mass="109147">MGNAKQPEQIKTLTDNDINVINKFIKTVPTGKQRHYKHALVNILTYFAEVLHWQLPEVKELAWEDQDLTWFTKISNYAHEAFQVLGAYSHSKVALFNQRCQPSAEYVALAIAMEVAPFSIHYLTSIINDPHCVIIEDTETYLKVDHLGGLNKQKGEDDDVFFTRYHLPLLVYRLLSDYQKEPIKGLTTQKLHKRLNQLMEDEPFYLTAKPVWHWQHLFQAVWHYRDYVVPTLLKDISYPERHVAFVKVETTLKDTRQQLKSIYQYDWRAPLSSSSTSQSQEDDWAHKRLLSNKHVDKQLDNRFSEFEQHNILPAMLYRYAQELIEHGGVNKSVLADNTIYNYTTLQSKLTSHPLSYANAIDEEALQLWARRVYDSLENDRSRLYMLYFFRFMRHQAITDGIDFTEFDAPTSCSSVDAYRLSLEELHDITDALLTHQDGHPLQRLFCAVSGILAYFAMLRRGELLRLRIQDIHCLPNHPQCFRIYIRKTKEGTTKEHKARTVHTVIPEELAKLVRIVLANKAMCDVSEPLIGFTGESYHSRQLNYLLPLTKAIKAIAGHHVRFHHLRHSGVHLFMQQALHMAYDLAPQLTTTSAALQRLLTEEVVNARFDYWLEGHHFSQCNDNLLFDEVCKQIGHENYATTRWSYLHSIDWLYPFYRLGYGALQPREYSHAELKYILNLTPSSNDLSRQLALISPKYRDKSLAQKQNSTISLTENQLRRHLLGSKRSSLNAIPNNIAWSTNYDEVAFDFIKRWQGSFSTAPKNFVFYLFLEMRKAKQLNWPLLSQIWHQSGRHLHPNINKAQMTALSNLPAPTITTNETGQALTLTLACNVKNSRHFKTVFRQPQWRWLRPSFTLVINRKTNKNVQLSRLKQYFARAKEECVVKKQSEGDSHLTITLTPTFTPSKSKTQKNALRVNNIEFVLKHIQIYVKHIQQTK</sequence>
<gene>
    <name evidence="3" type="ORF">L2749_14455</name>
</gene>
<dbReference type="InterPro" id="IPR007110">
    <property type="entry name" value="Ig-like_dom"/>
</dbReference>
<dbReference type="InterPro" id="IPR013762">
    <property type="entry name" value="Integrase-like_cat_sf"/>
</dbReference>
<dbReference type="GO" id="GO:0006310">
    <property type="term" value="P:DNA recombination"/>
    <property type="evidence" value="ECO:0007669"/>
    <property type="project" value="UniProtKB-KW"/>
</dbReference>
<dbReference type="InterPro" id="IPR011010">
    <property type="entry name" value="DNA_brk_join_enz"/>
</dbReference>
<evidence type="ECO:0000259" key="2">
    <source>
        <dbReference type="PROSITE" id="PS50835"/>
    </source>
</evidence>
<dbReference type="Gene3D" id="1.10.443.10">
    <property type="entry name" value="Intergrase catalytic core"/>
    <property type="match status" value="1"/>
</dbReference>
<proteinExistence type="predicted"/>
<dbReference type="PROSITE" id="PS50835">
    <property type="entry name" value="IG_LIKE"/>
    <property type="match status" value="1"/>
</dbReference>
<dbReference type="RefSeq" id="WP_188926934.1">
    <property type="nucleotide sequence ID" value="NZ_BMQI01000064.1"/>
</dbReference>
<dbReference type="SUPFAM" id="SSF56349">
    <property type="entry name" value="DNA breaking-rejoining enzymes"/>
    <property type="match status" value="1"/>
</dbReference>
<accession>A0A9X1Z5A4</accession>
<evidence type="ECO:0000256" key="1">
    <source>
        <dbReference type="ARBA" id="ARBA00023172"/>
    </source>
</evidence>
<dbReference type="AlphaFoldDB" id="A0A9X1Z5A4"/>
<evidence type="ECO:0000313" key="3">
    <source>
        <dbReference type="EMBL" id="MCL1106446.1"/>
    </source>
</evidence>
<dbReference type="EMBL" id="JAKILJ010000034">
    <property type="protein sequence ID" value="MCL1106446.1"/>
    <property type="molecule type" value="Genomic_DNA"/>
</dbReference>
<dbReference type="Proteomes" id="UP001139408">
    <property type="component" value="Unassembled WGS sequence"/>
</dbReference>
<dbReference type="GO" id="GO:0003677">
    <property type="term" value="F:DNA binding"/>
    <property type="evidence" value="ECO:0007669"/>
    <property type="project" value="InterPro"/>
</dbReference>